<comment type="similarity">
    <text evidence="3">Belongs to the glutaminyl-peptide cyclotransferase family.</text>
</comment>
<gene>
    <name evidence="14" type="ORF">GPM918_LOCUS22797</name>
    <name evidence="15" type="ORF">SRO942_LOCUS22796</name>
</gene>
<dbReference type="EC" id="2.3.2.5" evidence="4"/>
<sequence>IMNLTFICHIFITLLITCLCCGRVATRRVKHSLKELDKRQLNCFASPLSTDTFNDKLLAPILVERVSGTNGNFKVRQHIISTLRSNGFDVDLDAFDSKTPDGVVEFTNIIATLDPTSKRRLVLACHYDSKKLVNFIGATDSAVPCAILLDIAVSLKQQLSDLKSKKGEITLQLIFFDGEEAFRDWTATDSLYGSRHLATKMRDTMVQGQTNLNQIQAIDMMVLLDLIGAKNLQFQNYFERTTGLYYERLKTIDHDLLKLTNSLSRPVFTSNRSPNYIQDDHVPFLQLDVPILHLISYPFPNVWHTSGDNEANLDYPTIHHMRNVMKIFVVEYLHLKQISC</sequence>
<evidence type="ECO:0000313" key="14">
    <source>
        <dbReference type="EMBL" id="CAF1182885.1"/>
    </source>
</evidence>
<dbReference type="EMBL" id="CAJOBC010007917">
    <property type="protein sequence ID" value="CAF3947275.1"/>
    <property type="molecule type" value="Genomic_DNA"/>
</dbReference>
<feature type="non-terminal residue" evidence="14">
    <location>
        <position position="340"/>
    </location>
</feature>
<dbReference type="InterPro" id="IPR037457">
    <property type="entry name" value="M28_QC"/>
</dbReference>
<dbReference type="OrthoDB" id="3907302at2759"/>
<keyword evidence="8" id="KW-0479">Metal-binding</keyword>
<feature type="chain" id="PRO_5035604368" description="Glutaminyl-peptide cyclotransferase" evidence="12">
    <location>
        <begin position="27"/>
        <end position="340"/>
    </location>
</feature>
<dbReference type="Pfam" id="PF04389">
    <property type="entry name" value="Peptidase_M28"/>
    <property type="match status" value="1"/>
</dbReference>
<comment type="subcellular location">
    <subcellularLocation>
        <location evidence="2">Secreted</location>
    </subcellularLocation>
</comment>
<evidence type="ECO:0000256" key="3">
    <source>
        <dbReference type="ARBA" id="ARBA00006014"/>
    </source>
</evidence>
<evidence type="ECO:0000256" key="11">
    <source>
        <dbReference type="ARBA" id="ARBA00023315"/>
    </source>
</evidence>
<dbReference type="GO" id="GO:0008270">
    <property type="term" value="F:zinc ion binding"/>
    <property type="evidence" value="ECO:0007669"/>
    <property type="project" value="TreeGrafter"/>
</dbReference>
<name>A0A814V4D3_9BILA</name>
<dbReference type="CDD" id="cd03880">
    <property type="entry name" value="M28_QC_like"/>
    <property type="match status" value="1"/>
</dbReference>
<evidence type="ECO:0000256" key="7">
    <source>
        <dbReference type="ARBA" id="ARBA00022679"/>
    </source>
</evidence>
<dbReference type="Proteomes" id="UP000681722">
    <property type="component" value="Unassembled WGS sequence"/>
</dbReference>
<keyword evidence="6" id="KW-0964">Secreted</keyword>
<protein>
    <recommendedName>
        <fullName evidence="5">Glutaminyl-peptide cyclotransferase</fullName>
        <ecNumber evidence="4">2.3.2.5</ecNumber>
    </recommendedName>
</protein>
<proteinExistence type="inferred from homology"/>
<dbReference type="EMBL" id="CAJNOQ010007916">
    <property type="protein sequence ID" value="CAF1182885.1"/>
    <property type="molecule type" value="Genomic_DNA"/>
</dbReference>
<evidence type="ECO:0000256" key="9">
    <source>
        <dbReference type="ARBA" id="ARBA00022833"/>
    </source>
</evidence>
<dbReference type="FunFam" id="3.40.630.10:FF:000029">
    <property type="entry name" value="Glutaminyl-peptide cyclotransferase"/>
    <property type="match status" value="1"/>
</dbReference>
<accession>A0A814V4D3</accession>
<keyword evidence="12" id="KW-0732">Signal</keyword>
<dbReference type="InterPro" id="IPR007484">
    <property type="entry name" value="Peptidase_M28"/>
</dbReference>
<keyword evidence="10" id="KW-1015">Disulfide bond</keyword>
<evidence type="ECO:0000256" key="8">
    <source>
        <dbReference type="ARBA" id="ARBA00022723"/>
    </source>
</evidence>
<evidence type="ECO:0000256" key="4">
    <source>
        <dbReference type="ARBA" id="ARBA00012012"/>
    </source>
</evidence>
<dbReference type="GO" id="GO:0005576">
    <property type="term" value="C:extracellular region"/>
    <property type="evidence" value="ECO:0007669"/>
    <property type="project" value="UniProtKB-SubCell"/>
</dbReference>
<evidence type="ECO:0000256" key="2">
    <source>
        <dbReference type="ARBA" id="ARBA00004613"/>
    </source>
</evidence>
<evidence type="ECO:0000256" key="12">
    <source>
        <dbReference type="SAM" id="SignalP"/>
    </source>
</evidence>
<keyword evidence="16" id="KW-1185">Reference proteome</keyword>
<evidence type="ECO:0000256" key="5">
    <source>
        <dbReference type="ARBA" id="ARBA00016861"/>
    </source>
</evidence>
<dbReference type="Gene3D" id="3.40.630.10">
    <property type="entry name" value="Zn peptidases"/>
    <property type="match status" value="1"/>
</dbReference>
<dbReference type="Proteomes" id="UP000663829">
    <property type="component" value="Unassembled WGS sequence"/>
</dbReference>
<dbReference type="SUPFAM" id="SSF53187">
    <property type="entry name" value="Zn-dependent exopeptidases"/>
    <property type="match status" value="1"/>
</dbReference>
<evidence type="ECO:0000313" key="16">
    <source>
        <dbReference type="Proteomes" id="UP000663829"/>
    </source>
</evidence>
<dbReference type="AlphaFoldDB" id="A0A814V4D3"/>
<evidence type="ECO:0000313" key="15">
    <source>
        <dbReference type="EMBL" id="CAF3947275.1"/>
    </source>
</evidence>
<feature type="signal peptide" evidence="12">
    <location>
        <begin position="1"/>
        <end position="26"/>
    </location>
</feature>
<evidence type="ECO:0000256" key="6">
    <source>
        <dbReference type="ARBA" id="ARBA00022525"/>
    </source>
</evidence>
<evidence type="ECO:0000259" key="13">
    <source>
        <dbReference type="Pfam" id="PF04389"/>
    </source>
</evidence>
<dbReference type="PANTHER" id="PTHR12283:SF6">
    <property type="entry name" value="GLUTAMINYL-PEPTIDE CYCLOTRANSFERASE-RELATED"/>
    <property type="match status" value="1"/>
</dbReference>
<dbReference type="PANTHER" id="PTHR12283">
    <property type="entry name" value="GLUTAMINYL-PEPTIDE CYCLOTRANSFERASE"/>
    <property type="match status" value="1"/>
</dbReference>
<evidence type="ECO:0000256" key="10">
    <source>
        <dbReference type="ARBA" id="ARBA00023157"/>
    </source>
</evidence>
<comment type="catalytic activity">
    <reaction evidence="1">
        <text>N-terminal L-glutaminyl-[peptide] = N-terminal 5-oxo-L-prolyl-[peptide] + NH4(+)</text>
        <dbReference type="Rhea" id="RHEA:23652"/>
        <dbReference type="Rhea" id="RHEA-COMP:11736"/>
        <dbReference type="Rhea" id="RHEA-COMP:11846"/>
        <dbReference type="ChEBI" id="CHEBI:28938"/>
        <dbReference type="ChEBI" id="CHEBI:64722"/>
        <dbReference type="ChEBI" id="CHEBI:87215"/>
        <dbReference type="EC" id="2.3.2.5"/>
    </reaction>
</comment>
<dbReference type="InterPro" id="IPR040234">
    <property type="entry name" value="QC/QCL"/>
</dbReference>
<comment type="caution">
    <text evidence="14">The sequence shown here is derived from an EMBL/GenBank/DDBJ whole genome shotgun (WGS) entry which is preliminary data.</text>
</comment>
<keyword evidence="9" id="KW-0862">Zinc</keyword>
<keyword evidence="7" id="KW-0808">Transferase</keyword>
<organism evidence="14 16">
    <name type="scientific">Didymodactylos carnosus</name>
    <dbReference type="NCBI Taxonomy" id="1234261"/>
    <lineage>
        <taxon>Eukaryota</taxon>
        <taxon>Metazoa</taxon>
        <taxon>Spiralia</taxon>
        <taxon>Gnathifera</taxon>
        <taxon>Rotifera</taxon>
        <taxon>Eurotatoria</taxon>
        <taxon>Bdelloidea</taxon>
        <taxon>Philodinida</taxon>
        <taxon>Philodinidae</taxon>
        <taxon>Didymodactylos</taxon>
    </lineage>
</organism>
<dbReference type="GO" id="GO:0016603">
    <property type="term" value="F:glutaminyl-peptide cyclotransferase activity"/>
    <property type="evidence" value="ECO:0007669"/>
    <property type="project" value="UniProtKB-EC"/>
</dbReference>
<keyword evidence="11" id="KW-0012">Acyltransferase</keyword>
<reference evidence="14" key="1">
    <citation type="submission" date="2021-02" db="EMBL/GenBank/DDBJ databases">
        <authorList>
            <person name="Nowell W R."/>
        </authorList>
    </citation>
    <scope>NUCLEOTIDE SEQUENCE</scope>
</reference>
<evidence type="ECO:0000256" key="1">
    <source>
        <dbReference type="ARBA" id="ARBA00000001"/>
    </source>
</evidence>
<feature type="domain" description="Peptidase M28" evidence="13">
    <location>
        <begin position="108"/>
        <end position="325"/>
    </location>
</feature>